<dbReference type="Proteomes" id="UP000789920">
    <property type="component" value="Unassembled WGS sequence"/>
</dbReference>
<sequence>LENQVLKYETQIVELESLRRRSLEYEDQLADLKNVREELENLKQKVKGMDDIEAQNLEKIEELSKLRIRVQQLENAENDLEYVRKQLENARKDLEYERRDKNDLSNRLEVLEAEKKKQLENNHSQKNANATSNTHSYGGREPRMNGVITEDRIISRDHKPLYSNNNQPNGNLEQIHYSNMKPPTEYNSQQTFSQSPAIGSINLTQPTTQSMPHMMNGAAQQSSHQTYIPQTPNSAVLPSPQHIQPTYLSHNGPPPSQLQPYVPSHSSQSSVPIHSNTPVSSQKVQQKQDKSQQQQPILPQLVQSQQTQSNQGQSTVKQEKKSHSRQSSRSNNIGGSGKKQRSQNAKKKDRNRRNSTADNTDNPWNKGELNNDEWW</sequence>
<comment type="caution">
    <text evidence="1">The sequence shown here is derived from an EMBL/GenBank/DDBJ whole genome shotgun (WGS) entry which is preliminary data.</text>
</comment>
<evidence type="ECO:0000313" key="2">
    <source>
        <dbReference type="Proteomes" id="UP000789920"/>
    </source>
</evidence>
<name>A0ACA9QF90_9GLOM</name>
<proteinExistence type="predicted"/>
<organism evidence="1 2">
    <name type="scientific">Racocetra persica</name>
    <dbReference type="NCBI Taxonomy" id="160502"/>
    <lineage>
        <taxon>Eukaryota</taxon>
        <taxon>Fungi</taxon>
        <taxon>Fungi incertae sedis</taxon>
        <taxon>Mucoromycota</taxon>
        <taxon>Glomeromycotina</taxon>
        <taxon>Glomeromycetes</taxon>
        <taxon>Diversisporales</taxon>
        <taxon>Gigasporaceae</taxon>
        <taxon>Racocetra</taxon>
    </lineage>
</organism>
<gene>
    <name evidence="1" type="ORF">RPERSI_LOCUS14009</name>
</gene>
<protein>
    <submittedName>
        <fullName evidence="1">31881_t:CDS:1</fullName>
    </submittedName>
</protein>
<dbReference type="EMBL" id="CAJVQC010031739">
    <property type="protein sequence ID" value="CAG8749311.1"/>
    <property type="molecule type" value="Genomic_DNA"/>
</dbReference>
<evidence type="ECO:0000313" key="1">
    <source>
        <dbReference type="EMBL" id="CAG8749311.1"/>
    </source>
</evidence>
<accession>A0ACA9QF90</accession>
<keyword evidence="2" id="KW-1185">Reference proteome</keyword>
<reference evidence="1" key="1">
    <citation type="submission" date="2021-06" db="EMBL/GenBank/DDBJ databases">
        <authorList>
            <person name="Kallberg Y."/>
            <person name="Tangrot J."/>
            <person name="Rosling A."/>
        </authorList>
    </citation>
    <scope>NUCLEOTIDE SEQUENCE</scope>
    <source>
        <strain evidence="1">MA461A</strain>
    </source>
</reference>
<feature type="non-terminal residue" evidence="1">
    <location>
        <position position="1"/>
    </location>
</feature>